<evidence type="ECO:0008006" key="3">
    <source>
        <dbReference type="Google" id="ProtNLM"/>
    </source>
</evidence>
<dbReference type="RefSeq" id="WP_187534931.1">
    <property type="nucleotide sequence ID" value="NZ_CBCSHU010000022.1"/>
</dbReference>
<keyword evidence="2" id="KW-1185">Reference proteome</keyword>
<dbReference type="AlphaFoldDB" id="A0A7G9S1L3"/>
<evidence type="ECO:0000313" key="1">
    <source>
        <dbReference type="EMBL" id="QNN61738.1"/>
    </source>
</evidence>
<evidence type="ECO:0000313" key="2">
    <source>
        <dbReference type="Proteomes" id="UP000515928"/>
    </source>
</evidence>
<gene>
    <name evidence="1" type="ORF">H9L01_05110</name>
</gene>
<dbReference type="Proteomes" id="UP000515928">
    <property type="component" value="Chromosome"/>
</dbReference>
<reference evidence="1 2" key="1">
    <citation type="submission" date="2020-08" db="EMBL/GenBank/DDBJ databases">
        <title>Genome sequence of Erysipelothrix inopinata DSM 15511T.</title>
        <authorList>
            <person name="Hyun D.-W."/>
            <person name="Bae J.-W."/>
        </authorList>
    </citation>
    <scope>NUCLEOTIDE SEQUENCE [LARGE SCALE GENOMIC DNA]</scope>
    <source>
        <strain evidence="1 2">DSM 15511</strain>
    </source>
</reference>
<sequence length="138" mass="15929">MKKKTIDLQSILKHASRDELSEMIESIECPEFVSELEKMICTKQTTKGEVIRNTLLERTYAYQIMQGRKQGSKDKIIQICLALKCSIEETNRFLTLTHNPSLYAKDKRDMLIIFAVENQMSVMDTNELLSSHNSNVLE</sequence>
<dbReference type="EMBL" id="CP060715">
    <property type="protein sequence ID" value="QNN61738.1"/>
    <property type="molecule type" value="Genomic_DNA"/>
</dbReference>
<accession>A0A7G9S1L3</accession>
<proteinExistence type="predicted"/>
<dbReference type="KEGG" id="eio:H9L01_05110"/>
<name>A0A7G9S1L3_9FIRM</name>
<protein>
    <recommendedName>
        <fullName evidence="3">XRE family transcriptional regulator</fullName>
    </recommendedName>
</protein>
<organism evidence="1 2">
    <name type="scientific">Erysipelothrix inopinata</name>
    <dbReference type="NCBI Taxonomy" id="225084"/>
    <lineage>
        <taxon>Bacteria</taxon>
        <taxon>Bacillati</taxon>
        <taxon>Bacillota</taxon>
        <taxon>Erysipelotrichia</taxon>
        <taxon>Erysipelotrichales</taxon>
        <taxon>Erysipelotrichaceae</taxon>
        <taxon>Erysipelothrix</taxon>
    </lineage>
</organism>